<feature type="domain" description="MIF4G-like type 1" evidence="2">
    <location>
        <begin position="328"/>
        <end position="508"/>
    </location>
</feature>
<dbReference type="Gene3D" id="1.25.40.180">
    <property type="match status" value="3"/>
</dbReference>
<name>A0A0H2RDM1_9AGAM</name>
<dbReference type="GO" id="GO:0000339">
    <property type="term" value="F:RNA cap binding"/>
    <property type="evidence" value="ECO:0007669"/>
    <property type="project" value="InterPro"/>
</dbReference>
<evidence type="ECO:0000313" key="4">
    <source>
        <dbReference type="EMBL" id="KLO09925.1"/>
    </source>
</evidence>
<dbReference type="InterPro" id="IPR015172">
    <property type="entry name" value="MIF4G-like_typ-1"/>
</dbReference>
<organism evidence="4 5">
    <name type="scientific">Schizopora paradoxa</name>
    <dbReference type="NCBI Taxonomy" id="27342"/>
    <lineage>
        <taxon>Eukaryota</taxon>
        <taxon>Fungi</taxon>
        <taxon>Dikarya</taxon>
        <taxon>Basidiomycota</taxon>
        <taxon>Agaricomycotina</taxon>
        <taxon>Agaricomycetes</taxon>
        <taxon>Hymenochaetales</taxon>
        <taxon>Schizoporaceae</taxon>
        <taxon>Schizopora</taxon>
    </lineage>
</organism>
<protein>
    <recommendedName>
        <fullName evidence="6">Cap binding protein 80-PB</fullName>
    </recommendedName>
</protein>
<dbReference type="InParanoid" id="A0A0H2RDM1"/>
<dbReference type="Pfam" id="PF09088">
    <property type="entry name" value="MIF4G_like"/>
    <property type="match status" value="1"/>
</dbReference>
<dbReference type="GO" id="GO:0006406">
    <property type="term" value="P:mRNA export from nucleus"/>
    <property type="evidence" value="ECO:0007669"/>
    <property type="project" value="InterPro"/>
</dbReference>
<dbReference type="STRING" id="27342.A0A0H2RDM1"/>
<evidence type="ECO:0000259" key="3">
    <source>
        <dbReference type="Pfam" id="PF09090"/>
    </source>
</evidence>
<evidence type="ECO:0008006" key="6">
    <source>
        <dbReference type="Google" id="ProtNLM"/>
    </source>
</evidence>
<dbReference type="GO" id="GO:0003729">
    <property type="term" value="F:mRNA binding"/>
    <property type="evidence" value="ECO:0007669"/>
    <property type="project" value="TreeGrafter"/>
</dbReference>
<feature type="region of interest" description="Disordered" evidence="1">
    <location>
        <begin position="1"/>
        <end position="26"/>
    </location>
</feature>
<dbReference type="GO" id="GO:0000184">
    <property type="term" value="P:nuclear-transcribed mRNA catabolic process, nonsense-mediated decay"/>
    <property type="evidence" value="ECO:0007669"/>
    <property type="project" value="TreeGrafter"/>
</dbReference>
<dbReference type="EMBL" id="KQ086041">
    <property type="protein sequence ID" value="KLO09925.1"/>
    <property type="molecule type" value="Genomic_DNA"/>
</dbReference>
<reference evidence="4 5" key="1">
    <citation type="submission" date="2015-04" db="EMBL/GenBank/DDBJ databases">
        <title>Complete genome sequence of Schizopora paradoxa KUC8140, a cosmopolitan wood degrader in East Asia.</title>
        <authorList>
            <consortium name="DOE Joint Genome Institute"/>
            <person name="Min B."/>
            <person name="Park H."/>
            <person name="Jang Y."/>
            <person name="Kim J.-J."/>
            <person name="Kim K.H."/>
            <person name="Pangilinan J."/>
            <person name="Lipzen A."/>
            <person name="Riley R."/>
            <person name="Grigoriev I.V."/>
            <person name="Spatafora J.W."/>
            <person name="Choi I.-G."/>
        </authorList>
    </citation>
    <scope>NUCLEOTIDE SEQUENCE [LARGE SCALE GENOMIC DNA]</scope>
    <source>
        <strain evidence="4 5">KUC8140</strain>
    </source>
</reference>
<dbReference type="OrthoDB" id="10252707at2759"/>
<feature type="domain" description="MIF4G-like type 2" evidence="3">
    <location>
        <begin position="527"/>
        <end position="813"/>
    </location>
</feature>
<proteinExistence type="predicted"/>
<feature type="compositionally biased region" description="Basic and acidic residues" evidence="1">
    <location>
        <begin position="14"/>
        <end position="26"/>
    </location>
</feature>
<accession>A0A0H2RDM1</accession>
<dbReference type="PANTHER" id="PTHR12412">
    <property type="entry name" value="CAP BINDING PROTEIN"/>
    <property type="match status" value="1"/>
</dbReference>
<dbReference type="InterPro" id="IPR027159">
    <property type="entry name" value="CBP80"/>
</dbReference>
<evidence type="ECO:0000256" key="1">
    <source>
        <dbReference type="SAM" id="MobiDB-lite"/>
    </source>
</evidence>
<dbReference type="Proteomes" id="UP000053477">
    <property type="component" value="Unassembled WGS sequence"/>
</dbReference>
<dbReference type="GO" id="GO:0005846">
    <property type="term" value="C:nuclear cap binding complex"/>
    <property type="evidence" value="ECO:0007669"/>
    <property type="project" value="InterPro"/>
</dbReference>
<sequence>MSYRYNGGGRRRNYRDDHDDRFHEPFETPEERLKKNIIKFGDVDTEVEAPRLSKHLREIESPSIVTIADGIRIGFTEQPYKIPHYVALLRSISQDADGSTENSLGKQVLDDIWKGFQAFLDKLAWREVRLSIHFFAHLASAGLISIHSMLSLLQSFTAVLEEFGVSHNRAKNAALCAAEGLLIAGPSLKAHSPAEVTALVSAIETHVEASSANNFLVCPIVHLYERSGAVEGADEVLDIALALAKSLEKMEFSEASKAIVQPYEKDDGITFTPFFDLPSVLVPPEVIELDHLTNGEASTSPQKNDDWAEYKLHLFDSGVTAESTTILGYTTNALISDIIDIFEVNRKECARILLELPRWCPPGTFKPRANSPDTVVDGPCWQLESTLMENILSKLFTLPKPNHKAVYYVALITELCKLSPSTTGPSVGKSIRRLYGLLGDGLDVEIAQRFVTWFATHMSNFGFQWVWKEWIPDLQLVSHHPKRNFIRRSIEIEIRLAYYDRIIKTLPEPYLGSEAETVPDQAPAPEYEYDEPSKPHHDTAQSLLGLLKGRTKADEVITHIETLKNDLAESEINANVDTLIRSMAIQSLLHIGSRSFSHFLNAIERYLPVLRHLAPTSDAKLDILLAAADFWRRQRQMVLIVFDKLMQYQIVDPSDVIAWAFSKGSNASTSPCRIDAFRWGLIESALDKANGRVAIARRKVVALRKEEDESRARATASGNMEVDADVAAETEEAPVVDSPALTNAVKAQTTLIKEQKAVLSNTLGKFIDKLKDTSSILSEKAWQNRANWEDAEWETWETWAFYRNFCRLYAPYLRTYAETLGSVSISKIAGSSDEASLLLKKIWNASTGQEA</sequence>
<evidence type="ECO:0000313" key="5">
    <source>
        <dbReference type="Proteomes" id="UP000053477"/>
    </source>
</evidence>
<dbReference type="Pfam" id="PF09090">
    <property type="entry name" value="MIF4G_like_2"/>
    <property type="match status" value="1"/>
</dbReference>
<dbReference type="SUPFAM" id="SSF48371">
    <property type="entry name" value="ARM repeat"/>
    <property type="match status" value="3"/>
</dbReference>
<dbReference type="GO" id="GO:0005634">
    <property type="term" value="C:nucleus"/>
    <property type="evidence" value="ECO:0007669"/>
    <property type="project" value="TreeGrafter"/>
</dbReference>
<dbReference type="InterPro" id="IPR015174">
    <property type="entry name" value="MIF4G-like_typ-2"/>
</dbReference>
<gene>
    <name evidence="4" type="ORF">SCHPADRAFT_999939</name>
</gene>
<dbReference type="AlphaFoldDB" id="A0A0H2RDM1"/>
<dbReference type="InterPro" id="IPR016024">
    <property type="entry name" value="ARM-type_fold"/>
</dbReference>
<dbReference type="PANTHER" id="PTHR12412:SF2">
    <property type="entry name" value="NUCLEAR CAP-BINDING PROTEIN SUBUNIT 1"/>
    <property type="match status" value="1"/>
</dbReference>
<evidence type="ECO:0000259" key="2">
    <source>
        <dbReference type="Pfam" id="PF09088"/>
    </source>
</evidence>
<keyword evidence="5" id="KW-1185">Reference proteome</keyword>